<dbReference type="AlphaFoldDB" id="A0A4R7EPI5"/>
<feature type="chain" id="PRO_5020380443" evidence="2">
    <location>
        <begin position="19"/>
        <end position="418"/>
    </location>
</feature>
<dbReference type="GO" id="GO:0016788">
    <property type="term" value="F:hydrolase activity, acting on ester bonds"/>
    <property type="evidence" value="ECO:0007669"/>
    <property type="project" value="UniProtKB-ARBA"/>
</dbReference>
<dbReference type="SMART" id="SM00089">
    <property type="entry name" value="PKD"/>
    <property type="match status" value="1"/>
</dbReference>
<protein>
    <submittedName>
        <fullName evidence="4">Putative secreted protein (Por secretion system target)</fullName>
    </submittedName>
</protein>
<dbReference type="NCBIfam" id="TIGR04183">
    <property type="entry name" value="Por_Secre_tail"/>
    <property type="match status" value="1"/>
</dbReference>
<dbReference type="Pfam" id="PF18962">
    <property type="entry name" value="Por_Secre_tail"/>
    <property type="match status" value="1"/>
</dbReference>
<evidence type="ECO:0000259" key="3">
    <source>
        <dbReference type="PROSITE" id="PS50093"/>
    </source>
</evidence>
<evidence type="ECO:0000256" key="1">
    <source>
        <dbReference type="ARBA" id="ARBA00022729"/>
    </source>
</evidence>
<dbReference type="RefSeq" id="WP_133713369.1">
    <property type="nucleotide sequence ID" value="NZ_SOAG01000026.1"/>
</dbReference>
<dbReference type="EMBL" id="SOAG01000026">
    <property type="protein sequence ID" value="TDS54007.1"/>
    <property type="molecule type" value="Genomic_DNA"/>
</dbReference>
<dbReference type="InterPro" id="IPR000601">
    <property type="entry name" value="PKD_dom"/>
</dbReference>
<dbReference type="PROSITE" id="PS50093">
    <property type="entry name" value="PKD"/>
    <property type="match status" value="1"/>
</dbReference>
<proteinExistence type="predicted"/>
<dbReference type="CDD" id="cd00146">
    <property type="entry name" value="PKD"/>
    <property type="match status" value="1"/>
</dbReference>
<keyword evidence="5" id="KW-1185">Reference proteome</keyword>
<dbReference type="Pfam" id="PF18911">
    <property type="entry name" value="PKD_4"/>
    <property type="match status" value="1"/>
</dbReference>
<organism evidence="4 5">
    <name type="scientific">Myroides indicus</name>
    <dbReference type="NCBI Taxonomy" id="1323422"/>
    <lineage>
        <taxon>Bacteria</taxon>
        <taxon>Pseudomonadati</taxon>
        <taxon>Bacteroidota</taxon>
        <taxon>Flavobacteriia</taxon>
        <taxon>Flavobacteriales</taxon>
        <taxon>Flavobacteriaceae</taxon>
        <taxon>Myroides</taxon>
    </lineage>
</organism>
<gene>
    <name evidence="4" type="ORF">C8P70_12643</name>
</gene>
<dbReference type="InterPro" id="IPR026444">
    <property type="entry name" value="Secre_tail"/>
</dbReference>
<comment type="caution">
    <text evidence="4">The sequence shown here is derived from an EMBL/GenBank/DDBJ whole genome shotgun (WGS) entry which is preliminary data.</text>
</comment>
<feature type="domain" description="PKD" evidence="3">
    <location>
        <begin position="278"/>
        <end position="317"/>
    </location>
</feature>
<keyword evidence="1 2" id="KW-0732">Signal</keyword>
<sequence length="418" mass="47133">MKLKITILLLLIGSSLWSQQSKNVFFIGNSYTSTGNIPNLIQQIAQSSGDELTYTAHIPGGSTLQQHASNSYVSSTIAQGNWDYVVLQEQSQLPSFPDSQVSNMVFPYAAQLSNQIKQSGACTRIVFYMTWGRKNGDQSNCPNWPPVCTYEGMDDLISQNYMTMAEDNNGVVSPVGAVWRYLRDNYPELNLYSDDESHPSYFGSMASAYTFFTVFYKKSPYTANYEGSLSSSSFEAIKEAVKAVVFDDLNQWNLLDNVPTADFNFNIDDDIVTFTDHSSNTLEYFWDFDDGMTSSEQNPVHQYSDPGVYNVTLTAKNCYETHTIEKQLDLTNLATISFEQTSIAVYPNPTSDFIYINSKVIPTSLIIYDKKGTRIIPEYNLTNSKLIVNVQNLSNGSYTLLLQTQENVYHFQFIKNSK</sequence>
<dbReference type="SUPFAM" id="SSF49299">
    <property type="entry name" value="PKD domain"/>
    <property type="match status" value="1"/>
</dbReference>
<dbReference type="Gene3D" id="3.40.50.1110">
    <property type="entry name" value="SGNH hydrolase"/>
    <property type="match status" value="1"/>
</dbReference>
<dbReference type="InterPro" id="IPR022409">
    <property type="entry name" value="PKD/Chitinase_dom"/>
</dbReference>
<name>A0A4R7EPI5_9FLAO</name>
<evidence type="ECO:0000313" key="4">
    <source>
        <dbReference type="EMBL" id="TDS54007.1"/>
    </source>
</evidence>
<evidence type="ECO:0000256" key="2">
    <source>
        <dbReference type="SAM" id="SignalP"/>
    </source>
</evidence>
<dbReference type="InterPro" id="IPR035986">
    <property type="entry name" value="PKD_dom_sf"/>
</dbReference>
<dbReference type="OrthoDB" id="7443339at2"/>
<reference evidence="4 5" key="1">
    <citation type="submission" date="2019-03" db="EMBL/GenBank/DDBJ databases">
        <title>Genomic Encyclopedia of Archaeal and Bacterial Type Strains, Phase II (KMG-II): from individual species to whole genera.</title>
        <authorList>
            <person name="Goeker M."/>
        </authorList>
    </citation>
    <scope>NUCLEOTIDE SEQUENCE [LARGE SCALE GENOMIC DNA]</scope>
    <source>
        <strain evidence="4 5">DSM 28213</strain>
    </source>
</reference>
<dbReference type="Gene3D" id="2.60.40.10">
    <property type="entry name" value="Immunoglobulins"/>
    <property type="match status" value="1"/>
</dbReference>
<dbReference type="InterPro" id="IPR013783">
    <property type="entry name" value="Ig-like_fold"/>
</dbReference>
<accession>A0A4R7EPI5</accession>
<evidence type="ECO:0000313" key="5">
    <source>
        <dbReference type="Proteomes" id="UP000295215"/>
    </source>
</evidence>
<feature type="signal peptide" evidence="2">
    <location>
        <begin position="1"/>
        <end position="18"/>
    </location>
</feature>
<dbReference type="InterPro" id="IPR036514">
    <property type="entry name" value="SGNH_hydro_sf"/>
</dbReference>
<dbReference type="Proteomes" id="UP000295215">
    <property type="component" value="Unassembled WGS sequence"/>
</dbReference>